<feature type="transmembrane region" description="Helical" evidence="1">
    <location>
        <begin position="187"/>
        <end position="205"/>
    </location>
</feature>
<evidence type="ECO:0000313" key="3">
    <source>
        <dbReference type="Proteomes" id="UP001501461"/>
    </source>
</evidence>
<dbReference type="Pfam" id="PF19700">
    <property type="entry name" value="DUF6198"/>
    <property type="match status" value="1"/>
</dbReference>
<dbReference type="RefSeq" id="WP_425579862.1">
    <property type="nucleotide sequence ID" value="NZ_BAAAMN010000019.1"/>
</dbReference>
<feature type="transmembrane region" description="Helical" evidence="1">
    <location>
        <begin position="108"/>
        <end position="127"/>
    </location>
</feature>
<dbReference type="Proteomes" id="UP001501461">
    <property type="component" value="Unassembled WGS sequence"/>
</dbReference>
<proteinExistence type="predicted"/>
<protein>
    <submittedName>
        <fullName evidence="2">YitT family protein</fullName>
    </submittedName>
</protein>
<reference evidence="2 3" key="1">
    <citation type="journal article" date="2019" name="Int. J. Syst. Evol. Microbiol.">
        <title>The Global Catalogue of Microorganisms (GCM) 10K type strain sequencing project: providing services to taxonomists for standard genome sequencing and annotation.</title>
        <authorList>
            <consortium name="The Broad Institute Genomics Platform"/>
            <consortium name="The Broad Institute Genome Sequencing Center for Infectious Disease"/>
            <person name="Wu L."/>
            <person name="Ma J."/>
        </authorList>
    </citation>
    <scope>NUCLEOTIDE SEQUENCE [LARGE SCALE GENOMIC DNA]</scope>
    <source>
        <strain evidence="2 3">JCM 13595</strain>
    </source>
</reference>
<dbReference type="InterPro" id="IPR038750">
    <property type="entry name" value="YczE/YyaS-like"/>
</dbReference>
<keyword evidence="3" id="KW-1185">Reference proteome</keyword>
<accession>A0ABN2UD86</accession>
<evidence type="ECO:0000313" key="2">
    <source>
        <dbReference type="EMBL" id="GAA2033612.1"/>
    </source>
</evidence>
<comment type="caution">
    <text evidence="2">The sequence shown here is derived from an EMBL/GenBank/DDBJ whole genome shotgun (WGS) entry which is preliminary data.</text>
</comment>
<name>A0ABN2UD86_9MICC</name>
<sequence>MVFQHVQRTIIFVSGVFIMSFGIAVGIRADLGTTPLASLPTVLSFATPLSVGWYIVILNMIFFLLQVLILRRRFTRVQLMQIPITFVFGSFVDLSMYFTRWIEPTSYLTQWIWVLVSVVLVAIGVYIETLPRLSYLPGNGVVVALTVVQNRISFGSNKIILDVVLLIISVAASLLLMGELAGVREGTVFSAVTVGIIIPIVEAVHKRFRIRRAGRSFSDPSPGITLNTL</sequence>
<keyword evidence="1" id="KW-1133">Transmembrane helix</keyword>
<feature type="transmembrane region" description="Helical" evidence="1">
    <location>
        <begin position="12"/>
        <end position="31"/>
    </location>
</feature>
<feature type="transmembrane region" description="Helical" evidence="1">
    <location>
        <begin position="159"/>
        <end position="181"/>
    </location>
</feature>
<feature type="transmembrane region" description="Helical" evidence="1">
    <location>
        <begin position="51"/>
        <end position="70"/>
    </location>
</feature>
<evidence type="ECO:0000256" key="1">
    <source>
        <dbReference type="SAM" id="Phobius"/>
    </source>
</evidence>
<keyword evidence="1" id="KW-0472">Membrane</keyword>
<organism evidence="2 3">
    <name type="scientific">Yaniella flava</name>
    <dbReference type="NCBI Taxonomy" id="287930"/>
    <lineage>
        <taxon>Bacteria</taxon>
        <taxon>Bacillati</taxon>
        <taxon>Actinomycetota</taxon>
        <taxon>Actinomycetes</taxon>
        <taxon>Micrococcales</taxon>
        <taxon>Micrococcaceae</taxon>
        <taxon>Yaniella</taxon>
    </lineage>
</organism>
<dbReference type="EMBL" id="BAAAMN010000019">
    <property type="protein sequence ID" value="GAA2033612.1"/>
    <property type="molecule type" value="Genomic_DNA"/>
</dbReference>
<keyword evidence="1" id="KW-0812">Transmembrane</keyword>
<dbReference type="PANTHER" id="PTHR40078:SF1">
    <property type="entry name" value="INTEGRAL MEMBRANE PROTEIN"/>
    <property type="match status" value="1"/>
</dbReference>
<dbReference type="PANTHER" id="PTHR40078">
    <property type="entry name" value="INTEGRAL MEMBRANE PROTEIN-RELATED"/>
    <property type="match status" value="1"/>
</dbReference>
<feature type="transmembrane region" description="Helical" evidence="1">
    <location>
        <begin position="82"/>
        <end position="102"/>
    </location>
</feature>
<gene>
    <name evidence="2" type="ORF">GCM10009720_12670</name>
</gene>